<keyword evidence="2 5" id="KW-0238">DNA-binding</keyword>
<proteinExistence type="predicted"/>
<dbReference type="InterPro" id="IPR010982">
    <property type="entry name" value="Lambda_DNA-bd_dom_sf"/>
</dbReference>
<keyword evidence="6" id="KW-1185">Reference proteome</keyword>
<dbReference type="SUPFAM" id="SSF47413">
    <property type="entry name" value="lambda repressor-like DNA-binding domains"/>
    <property type="match status" value="1"/>
</dbReference>
<dbReference type="SMART" id="SM00354">
    <property type="entry name" value="HTH_LACI"/>
    <property type="match status" value="1"/>
</dbReference>
<dbReference type="Pfam" id="PF13377">
    <property type="entry name" value="Peripla_BP_3"/>
    <property type="match status" value="1"/>
</dbReference>
<evidence type="ECO:0000313" key="6">
    <source>
        <dbReference type="Proteomes" id="UP000572377"/>
    </source>
</evidence>
<evidence type="ECO:0000259" key="4">
    <source>
        <dbReference type="PROSITE" id="PS50932"/>
    </source>
</evidence>
<sequence length="328" mass="35989">MHASTVSRVMDPLKRKMISPQVVEKVLKVARELDYTPNEAAAGLRRRTSRTLGFIVPDISDPIYPRVLRGVEDATKERGYMVLLGNAGNSYADASRILRRMSARVVEGLLIGTTRLEDPLIQDCLDNELPTVSVMRRSNSNSISSVTVDNREGMRMMVDLCLARGHREFCVVAGPQNISTGHDRHEGCLDALEARGISLEKSHIYIAKKFTVEEGALAVKQLLGAQGLRPTVIICANDLLAIGAMNACRSFGLDCPRDISITGFNDIEFAKYLSPPLTTVTTDAYAIGFKSATLLLDLLESGGRQVTNIRITPQLRERASLRAIDHPA</sequence>
<feature type="domain" description="HTH lacI-type" evidence="4">
    <location>
        <begin position="4"/>
        <end position="46"/>
    </location>
</feature>
<dbReference type="InterPro" id="IPR028082">
    <property type="entry name" value="Peripla_BP_I"/>
</dbReference>
<comment type="caution">
    <text evidence="5">The sequence shown here is derived from an EMBL/GenBank/DDBJ whole genome shotgun (WGS) entry which is preliminary data.</text>
</comment>
<dbReference type="PANTHER" id="PTHR30146">
    <property type="entry name" value="LACI-RELATED TRANSCRIPTIONAL REPRESSOR"/>
    <property type="match status" value="1"/>
</dbReference>
<dbReference type="Proteomes" id="UP000572377">
    <property type="component" value="Unassembled WGS sequence"/>
</dbReference>
<evidence type="ECO:0000313" key="5">
    <source>
        <dbReference type="EMBL" id="NNU82230.1"/>
    </source>
</evidence>
<dbReference type="AlphaFoldDB" id="A0A849L837"/>
<dbReference type="EMBL" id="JABFBC010000010">
    <property type="protein sequence ID" value="NNU82230.1"/>
    <property type="molecule type" value="Genomic_DNA"/>
</dbReference>
<keyword evidence="1" id="KW-0805">Transcription regulation</keyword>
<gene>
    <name evidence="5" type="ORF">HMH01_17475</name>
</gene>
<reference evidence="5 6" key="1">
    <citation type="submission" date="2020-05" db="EMBL/GenBank/DDBJ databases">
        <title>Gimesia benthica sp. nov., a novel planctomycete isolated from a deep-sea water sample of the Northwest Indian Ocean.</title>
        <authorList>
            <person name="Wang J."/>
            <person name="Ruan C."/>
            <person name="Song L."/>
            <person name="Zhu Y."/>
            <person name="Li A."/>
            <person name="Zheng X."/>
            <person name="Wang L."/>
            <person name="Lu Z."/>
            <person name="Huang Y."/>
            <person name="Du W."/>
            <person name="Zhou Y."/>
            <person name="Huang L."/>
            <person name="Dai X."/>
        </authorList>
    </citation>
    <scope>NUCLEOTIDE SEQUENCE [LARGE SCALE GENOMIC DNA]</scope>
    <source>
        <strain evidence="5 6">YYQ-30</strain>
    </source>
</reference>
<dbReference type="Gene3D" id="1.10.260.40">
    <property type="entry name" value="lambda repressor-like DNA-binding domains"/>
    <property type="match status" value="1"/>
</dbReference>
<dbReference type="GO" id="GO:0000976">
    <property type="term" value="F:transcription cis-regulatory region binding"/>
    <property type="evidence" value="ECO:0007669"/>
    <property type="project" value="TreeGrafter"/>
</dbReference>
<protein>
    <submittedName>
        <fullName evidence="5">LacI family DNA-binding transcriptional regulator</fullName>
    </submittedName>
</protein>
<dbReference type="PROSITE" id="PS50932">
    <property type="entry name" value="HTH_LACI_2"/>
    <property type="match status" value="1"/>
</dbReference>
<dbReference type="GO" id="GO:0003700">
    <property type="term" value="F:DNA-binding transcription factor activity"/>
    <property type="evidence" value="ECO:0007669"/>
    <property type="project" value="TreeGrafter"/>
</dbReference>
<organism evidence="5 6">
    <name type="scientific">Halovulum dunhuangense</name>
    <dbReference type="NCBI Taxonomy" id="1505036"/>
    <lineage>
        <taxon>Bacteria</taxon>
        <taxon>Pseudomonadati</taxon>
        <taxon>Pseudomonadota</taxon>
        <taxon>Alphaproteobacteria</taxon>
        <taxon>Rhodobacterales</taxon>
        <taxon>Paracoccaceae</taxon>
        <taxon>Halovulum</taxon>
    </lineage>
</organism>
<dbReference type="InterPro" id="IPR000843">
    <property type="entry name" value="HTH_LacI"/>
</dbReference>
<evidence type="ECO:0000256" key="1">
    <source>
        <dbReference type="ARBA" id="ARBA00023015"/>
    </source>
</evidence>
<dbReference type="SUPFAM" id="SSF53822">
    <property type="entry name" value="Periplasmic binding protein-like I"/>
    <property type="match status" value="1"/>
</dbReference>
<accession>A0A849L837</accession>
<dbReference type="Gene3D" id="3.40.50.2300">
    <property type="match status" value="2"/>
</dbReference>
<dbReference type="PANTHER" id="PTHR30146:SF109">
    <property type="entry name" value="HTH-TYPE TRANSCRIPTIONAL REGULATOR GALS"/>
    <property type="match status" value="1"/>
</dbReference>
<dbReference type="CDD" id="cd06267">
    <property type="entry name" value="PBP1_LacI_sugar_binding-like"/>
    <property type="match status" value="1"/>
</dbReference>
<dbReference type="CDD" id="cd01392">
    <property type="entry name" value="HTH_LacI"/>
    <property type="match status" value="1"/>
</dbReference>
<keyword evidence="3" id="KW-0804">Transcription</keyword>
<evidence type="ECO:0000256" key="2">
    <source>
        <dbReference type="ARBA" id="ARBA00023125"/>
    </source>
</evidence>
<evidence type="ECO:0000256" key="3">
    <source>
        <dbReference type="ARBA" id="ARBA00023163"/>
    </source>
</evidence>
<dbReference type="InterPro" id="IPR046335">
    <property type="entry name" value="LacI/GalR-like_sensor"/>
</dbReference>
<name>A0A849L837_9RHOB</name>